<keyword evidence="2" id="KW-1185">Reference proteome</keyword>
<evidence type="ECO:0000313" key="2">
    <source>
        <dbReference type="Proteomes" id="UP000094165"/>
    </source>
</evidence>
<dbReference type="EMBL" id="AJYW02000185">
    <property type="protein sequence ID" value="OEE74689.1"/>
    <property type="molecule type" value="Genomic_DNA"/>
</dbReference>
<name>A0A1E5CWK4_9VIBR</name>
<dbReference type="AlphaFoldDB" id="A0A1E5CWK4"/>
<accession>A0A1E5CWK4</accession>
<proteinExistence type="predicted"/>
<dbReference type="RefSeq" id="WP_017052645.1">
    <property type="nucleotide sequence ID" value="NZ_AJYW02000185.1"/>
</dbReference>
<reference evidence="1 2" key="1">
    <citation type="journal article" date="2012" name="Science">
        <title>Ecological populations of bacteria act as socially cohesive units of antibiotic production and resistance.</title>
        <authorList>
            <person name="Cordero O.X."/>
            <person name="Wildschutte H."/>
            <person name="Kirkup B."/>
            <person name="Proehl S."/>
            <person name="Ngo L."/>
            <person name="Hussain F."/>
            <person name="Le Roux F."/>
            <person name="Mincer T."/>
            <person name="Polz M.F."/>
        </authorList>
    </citation>
    <scope>NUCLEOTIDE SEQUENCE [LARGE SCALE GENOMIC DNA]</scope>
    <source>
        <strain evidence="1 2">FF-238</strain>
    </source>
</reference>
<dbReference type="Proteomes" id="UP000094165">
    <property type="component" value="Unassembled WGS sequence"/>
</dbReference>
<gene>
    <name evidence="1" type="ORF">A130_17735</name>
</gene>
<evidence type="ECO:0000313" key="1">
    <source>
        <dbReference type="EMBL" id="OEE74689.1"/>
    </source>
</evidence>
<feature type="non-terminal residue" evidence="1">
    <location>
        <position position="1"/>
    </location>
</feature>
<sequence>SHLNWALAVFSYQVNRINMNSIIKDELLRVYEFYCENLDADNFEEYQLLGATKFAKSLAYKLDDQCLLGLASKIEMELMERIRVEDEYYSYMDDQPGEYPHLVDGRNLCKDLFYKQKRYNVDMKEYRKFLIENEDKFISSGLYDSLVKYLNEEAVLHKVYNQVKEKVMYSTCEVLPDINQIDVLFNEAFGEICRKADKHLERQLSKALAANS</sequence>
<organism evidence="1 2">
    <name type="scientific">Vibrio genomosp. F6 str. FF-238</name>
    <dbReference type="NCBI Taxonomy" id="1191298"/>
    <lineage>
        <taxon>Bacteria</taxon>
        <taxon>Pseudomonadati</taxon>
        <taxon>Pseudomonadota</taxon>
        <taxon>Gammaproteobacteria</taxon>
        <taxon>Vibrionales</taxon>
        <taxon>Vibrionaceae</taxon>
        <taxon>Vibrio</taxon>
    </lineage>
</organism>
<comment type="caution">
    <text evidence="1">The sequence shown here is derived from an EMBL/GenBank/DDBJ whole genome shotgun (WGS) entry which is preliminary data.</text>
</comment>
<protein>
    <submittedName>
        <fullName evidence="1">Uncharacterized protein</fullName>
    </submittedName>
</protein>